<dbReference type="Gene3D" id="3.40.50.150">
    <property type="entry name" value="Vaccinia Virus protein VP39"/>
    <property type="match status" value="1"/>
</dbReference>
<dbReference type="GO" id="GO:0032259">
    <property type="term" value="P:methylation"/>
    <property type="evidence" value="ECO:0007669"/>
    <property type="project" value="UniProtKB-KW"/>
</dbReference>
<organism evidence="2 3">
    <name type="scientific">Azospirillum oleiclasticum</name>
    <dbReference type="NCBI Taxonomy" id="2735135"/>
    <lineage>
        <taxon>Bacteria</taxon>
        <taxon>Pseudomonadati</taxon>
        <taxon>Pseudomonadota</taxon>
        <taxon>Alphaproteobacteria</taxon>
        <taxon>Rhodospirillales</taxon>
        <taxon>Azospirillaceae</taxon>
        <taxon>Azospirillum</taxon>
    </lineage>
</organism>
<dbReference type="PANTHER" id="PTHR24422">
    <property type="entry name" value="CHEMOTAXIS PROTEIN METHYLTRANSFERASE"/>
    <property type="match status" value="1"/>
</dbReference>
<keyword evidence="2" id="KW-0489">Methyltransferase</keyword>
<dbReference type="EMBL" id="JABFDB010000037">
    <property type="protein sequence ID" value="NYZ24197.1"/>
    <property type="molecule type" value="Genomic_DNA"/>
</dbReference>
<evidence type="ECO:0000313" key="3">
    <source>
        <dbReference type="Proteomes" id="UP000584642"/>
    </source>
</evidence>
<evidence type="ECO:0000259" key="1">
    <source>
        <dbReference type="PROSITE" id="PS50123"/>
    </source>
</evidence>
<proteinExistence type="predicted"/>
<dbReference type="InterPro" id="IPR050903">
    <property type="entry name" value="Bact_Chemotaxis_MeTrfase"/>
</dbReference>
<feature type="domain" description="CheR-type methyltransferase" evidence="1">
    <location>
        <begin position="57"/>
        <end position="236"/>
    </location>
</feature>
<dbReference type="InterPro" id="IPR000780">
    <property type="entry name" value="CheR_MeTrfase"/>
</dbReference>
<keyword evidence="3" id="KW-1185">Reference proteome</keyword>
<dbReference type="Pfam" id="PF01739">
    <property type="entry name" value="CheR"/>
    <property type="match status" value="1"/>
</dbReference>
<accession>A0ABX2TIM0</accession>
<dbReference type="PANTHER" id="PTHR24422:SF27">
    <property type="entry name" value="PROTEIN-GLUTAMATE O-METHYLTRANSFERASE"/>
    <property type="match status" value="1"/>
</dbReference>
<gene>
    <name evidence="2" type="ORF">HND93_31210</name>
</gene>
<keyword evidence="2" id="KW-0808">Transferase</keyword>
<dbReference type="InterPro" id="IPR022642">
    <property type="entry name" value="CheR_C"/>
</dbReference>
<comment type="caution">
    <text evidence="2">The sequence shown here is derived from an EMBL/GenBank/DDBJ whole genome shotgun (WGS) entry which is preliminary data.</text>
</comment>
<dbReference type="InterPro" id="IPR029063">
    <property type="entry name" value="SAM-dependent_MTases_sf"/>
</dbReference>
<protein>
    <submittedName>
        <fullName evidence="2">Methyltransferase domain-containing protein</fullName>
    </submittedName>
</protein>
<name>A0ABX2TIM0_9PROT</name>
<sequence length="271" mass="27628">MTGLGGPGPTGEPAGGLAREICRRIGANPAGPVAARLTAACAALAATTVPDSGAARDDLVARLIDGATNRETYFFRDRRQLAALAALLAGSATPLTLWSAGCATGEEPYSLAILMLEAGLTGMVVGTDVSRAALAQARNARYRTGPMSPCREVTEQDVAFLPPAPGGERTVAATVRAMVRLAEHNILTGPPAPALFDAVVCRNVLVHMDGASRTAALSVLAAALRPGGALLLGPGDVAPPADPADHGLRPLFRNGAALHIKADLRIKGGVR</sequence>
<dbReference type="SMART" id="SM00138">
    <property type="entry name" value="MeTrc"/>
    <property type="match status" value="1"/>
</dbReference>
<dbReference type="GO" id="GO:0008168">
    <property type="term" value="F:methyltransferase activity"/>
    <property type="evidence" value="ECO:0007669"/>
    <property type="project" value="UniProtKB-KW"/>
</dbReference>
<dbReference type="PRINTS" id="PR00996">
    <property type="entry name" value="CHERMTFRASE"/>
</dbReference>
<reference evidence="2 3" key="1">
    <citation type="submission" date="2020-05" db="EMBL/GenBank/DDBJ databases">
        <title>Azospirillum oleiclasticum sp. nov, a nitrogen-fixing and heavy crude oil-emulsifying bacterium isolated from the crude oil of Yumen Oilfield.</title>
        <authorList>
            <person name="Wu D."/>
            <person name="Cai M."/>
            <person name="Zhang X."/>
        </authorList>
    </citation>
    <scope>NUCLEOTIDE SEQUENCE [LARGE SCALE GENOMIC DNA]</scope>
    <source>
        <strain evidence="2 3">ROY-1-1-2</strain>
    </source>
</reference>
<dbReference type="RefSeq" id="WP_180285974.1">
    <property type="nucleotide sequence ID" value="NZ_JABFDB010000037.1"/>
</dbReference>
<dbReference type="Proteomes" id="UP000584642">
    <property type="component" value="Unassembled WGS sequence"/>
</dbReference>
<dbReference type="SUPFAM" id="SSF53335">
    <property type="entry name" value="S-adenosyl-L-methionine-dependent methyltransferases"/>
    <property type="match status" value="1"/>
</dbReference>
<dbReference type="PROSITE" id="PS50123">
    <property type="entry name" value="CHER"/>
    <property type="match status" value="1"/>
</dbReference>
<evidence type="ECO:0000313" key="2">
    <source>
        <dbReference type="EMBL" id="NYZ24197.1"/>
    </source>
</evidence>